<evidence type="ECO:0000256" key="1">
    <source>
        <dbReference type="ARBA" id="ARBA00023015"/>
    </source>
</evidence>
<dbReference type="Pfam" id="PF01614">
    <property type="entry name" value="IclR_C"/>
    <property type="match status" value="1"/>
</dbReference>
<dbReference type="AlphaFoldDB" id="A0A154VS50"/>
<proteinExistence type="predicted"/>
<dbReference type="Gene3D" id="1.10.10.10">
    <property type="entry name" value="Winged helix-like DNA-binding domain superfamily/Winged helix DNA-binding domain"/>
    <property type="match status" value="1"/>
</dbReference>
<dbReference type="PROSITE" id="PS51077">
    <property type="entry name" value="HTH_ICLR"/>
    <property type="match status" value="1"/>
</dbReference>
<organism evidence="6 7">
    <name type="scientific">Oceanibaculum pacificum</name>
    <dbReference type="NCBI Taxonomy" id="580166"/>
    <lineage>
        <taxon>Bacteria</taxon>
        <taxon>Pseudomonadati</taxon>
        <taxon>Pseudomonadota</taxon>
        <taxon>Alphaproteobacteria</taxon>
        <taxon>Rhodospirillales</taxon>
        <taxon>Oceanibaculaceae</taxon>
        <taxon>Oceanibaculum</taxon>
    </lineage>
</organism>
<dbReference type="GO" id="GO:0003677">
    <property type="term" value="F:DNA binding"/>
    <property type="evidence" value="ECO:0007669"/>
    <property type="project" value="UniProtKB-KW"/>
</dbReference>
<dbReference type="InterPro" id="IPR036390">
    <property type="entry name" value="WH_DNA-bd_sf"/>
</dbReference>
<keyword evidence="2" id="KW-0238">DNA-binding</keyword>
<dbReference type="SUPFAM" id="SSF55781">
    <property type="entry name" value="GAF domain-like"/>
    <property type="match status" value="1"/>
</dbReference>
<dbReference type="PANTHER" id="PTHR30136:SF39">
    <property type="entry name" value="TRANSCRIPTIONAL REGULATORY PROTEIN"/>
    <property type="match status" value="1"/>
</dbReference>
<dbReference type="InterPro" id="IPR050707">
    <property type="entry name" value="HTH_MetabolicPath_Reg"/>
</dbReference>
<name>A0A154VS50_9PROT</name>
<dbReference type="InterPro" id="IPR029016">
    <property type="entry name" value="GAF-like_dom_sf"/>
</dbReference>
<keyword evidence="7" id="KW-1185">Reference proteome</keyword>
<sequence>MERYVMALEAVAASPHGLSLSSLAQQCDLPVATTHRLLQALQKTGLVTASGGKRKDYQLGMRLLRLLHAGADDAWVQIAVQPVLDRLANRFGETCFVTRLTGNHVMSLAWAVPEKGLRGYVFPGHMMPPHASASAKAILAYQAPAFIDEILSQPLVKLAQETKTDPAAVKADYAEVRDRRYATCWNEMEPGVGALAVPIELPDVGVIYSLGASGLIERLNSRPLDESLEMMRAAADNLSRALRNSTPARMSGDWRP</sequence>
<accession>A0A154VS50</accession>
<evidence type="ECO:0000259" key="4">
    <source>
        <dbReference type="PROSITE" id="PS51077"/>
    </source>
</evidence>
<dbReference type="STRING" id="580166.AUP43_03095"/>
<feature type="domain" description="IclR-ED" evidence="5">
    <location>
        <begin position="62"/>
        <end position="244"/>
    </location>
</feature>
<evidence type="ECO:0000313" key="6">
    <source>
        <dbReference type="EMBL" id="KZD04106.1"/>
    </source>
</evidence>
<dbReference type="SUPFAM" id="SSF46785">
    <property type="entry name" value="Winged helix' DNA-binding domain"/>
    <property type="match status" value="1"/>
</dbReference>
<dbReference type="Pfam" id="PF09339">
    <property type="entry name" value="HTH_IclR"/>
    <property type="match status" value="1"/>
</dbReference>
<evidence type="ECO:0000313" key="7">
    <source>
        <dbReference type="Proteomes" id="UP000076400"/>
    </source>
</evidence>
<gene>
    <name evidence="6" type="ORF">AUP43_03095</name>
</gene>
<dbReference type="InterPro" id="IPR005471">
    <property type="entry name" value="Tscrpt_reg_IclR_N"/>
</dbReference>
<comment type="caution">
    <text evidence="6">The sequence shown here is derived from an EMBL/GenBank/DDBJ whole genome shotgun (WGS) entry which is preliminary data.</text>
</comment>
<evidence type="ECO:0008006" key="8">
    <source>
        <dbReference type="Google" id="ProtNLM"/>
    </source>
</evidence>
<dbReference type="PANTHER" id="PTHR30136">
    <property type="entry name" value="HELIX-TURN-HELIX TRANSCRIPTIONAL REGULATOR, ICLR FAMILY"/>
    <property type="match status" value="1"/>
</dbReference>
<dbReference type="InterPro" id="IPR014757">
    <property type="entry name" value="Tscrpt_reg_IclR_C"/>
</dbReference>
<dbReference type="SMART" id="SM00346">
    <property type="entry name" value="HTH_ICLR"/>
    <property type="match status" value="1"/>
</dbReference>
<reference evidence="6 7" key="1">
    <citation type="submission" date="2015-12" db="EMBL/GenBank/DDBJ databases">
        <title>Genome sequence of Oceanibaculum pacificum MCCC 1A02656.</title>
        <authorList>
            <person name="Lu L."/>
            <person name="Lai Q."/>
            <person name="Shao Z."/>
            <person name="Qian P."/>
        </authorList>
    </citation>
    <scope>NUCLEOTIDE SEQUENCE [LARGE SCALE GENOMIC DNA]</scope>
    <source>
        <strain evidence="6 7">MCCC 1A02656</strain>
    </source>
</reference>
<keyword evidence="1" id="KW-0805">Transcription regulation</keyword>
<protein>
    <recommendedName>
        <fullName evidence="8">IclR family transcriptional regulator</fullName>
    </recommendedName>
</protein>
<evidence type="ECO:0000259" key="5">
    <source>
        <dbReference type="PROSITE" id="PS51078"/>
    </source>
</evidence>
<evidence type="ECO:0000256" key="3">
    <source>
        <dbReference type="ARBA" id="ARBA00023163"/>
    </source>
</evidence>
<keyword evidence="3" id="KW-0804">Transcription</keyword>
<dbReference type="Proteomes" id="UP000076400">
    <property type="component" value="Unassembled WGS sequence"/>
</dbReference>
<dbReference type="PROSITE" id="PS51078">
    <property type="entry name" value="ICLR_ED"/>
    <property type="match status" value="1"/>
</dbReference>
<feature type="domain" description="HTH iclR-type" evidence="4">
    <location>
        <begin position="1"/>
        <end position="61"/>
    </location>
</feature>
<evidence type="ECO:0000256" key="2">
    <source>
        <dbReference type="ARBA" id="ARBA00023125"/>
    </source>
</evidence>
<dbReference type="GO" id="GO:0045892">
    <property type="term" value="P:negative regulation of DNA-templated transcription"/>
    <property type="evidence" value="ECO:0007669"/>
    <property type="project" value="TreeGrafter"/>
</dbReference>
<dbReference type="InterPro" id="IPR036388">
    <property type="entry name" value="WH-like_DNA-bd_sf"/>
</dbReference>
<dbReference type="GO" id="GO:0003700">
    <property type="term" value="F:DNA-binding transcription factor activity"/>
    <property type="evidence" value="ECO:0007669"/>
    <property type="project" value="TreeGrafter"/>
</dbReference>
<dbReference type="Gene3D" id="3.30.450.40">
    <property type="match status" value="1"/>
</dbReference>
<dbReference type="EMBL" id="LPXN01000138">
    <property type="protein sequence ID" value="KZD04106.1"/>
    <property type="molecule type" value="Genomic_DNA"/>
</dbReference>